<dbReference type="AlphaFoldDB" id="A0A2U9SGC0"/>
<feature type="region of interest" description="Disordered" evidence="1">
    <location>
        <begin position="1"/>
        <end position="36"/>
    </location>
</feature>
<geneLocation type="plasmid" evidence="2 3">
    <name>unnamed4</name>
</geneLocation>
<keyword evidence="2" id="KW-0614">Plasmid</keyword>
<organism evidence="2 3">
    <name type="scientific">Azospirillum ramasamyi</name>
    <dbReference type="NCBI Taxonomy" id="682998"/>
    <lineage>
        <taxon>Bacteria</taxon>
        <taxon>Pseudomonadati</taxon>
        <taxon>Pseudomonadota</taxon>
        <taxon>Alphaproteobacteria</taxon>
        <taxon>Rhodospirillales</taxon>
        <taxon>Azospirillaceae</taxon>
        <taxon>Azospirillum</taxon>
    </lineage>
</organism>
<evidence type="ECO:0000313" key="2">
    <source>
        <dbReference type="EMBL" id="AWU97736.1"/>
    </source>
</evidence>
<accession>A0A2U9SGC0</accession>
<reference evidence="2 3" key="1">
    <citation type="submission" date="2018-06" db="EMBL/GenBank/DDBJ databases">
        <title>Complete genome sequencing of Azospirillum sp. M2T2B2.</title>
        <authorList>
            <person name="Heo J."/>
            <person name="Kim S.-J."/>
            <person name="Kwon S.-W."/>
            <person name="Anandham R."/>
        </authorList>
    </citation>
    <scope>NUCLEOTIDE SEQUENCE [LARGE SCALE GENOMIC DNA]</scope>
    <source>
        <strain evidence="2 3">M2T2B2</strain>
        <plasmid evidence="2 3">unnamed4</plasmid>
    </source>
</reference>
<gene>
    <name evidence="2" type="ORF">DM194_25995</name>
</gene>
<dbReference type="RefSeq" id="WP_111070534.1">
    <property type="nucleotide sequence ID" value="NZ_CP029834.1"/>
</dbReference>
<dbReference type="EMBL" id="CP029834">
    <property type="protein sequence ID" value="AWU97736.1"/>
    <property type="molecule type" value="Genomic_DNA"/>
</dbReference>
<proteinExistence type="predicted"/>
<dbReference type="Proteomes" id="UP000249605">
    <property type="component" value="Plasmid unnamed4"/>
</dbReference>
<evidence type="ECO:0000313" key="3">
    <source>
        <dbReference type="Proteomes" id="UP000249605"/>
    </source>
</evidence>
<evidence type="ECO:0000256" key="1">
    <source>
        <dbReference type="SAM" id="MobiDB-lite"/>
    </source>
</evidence>
<feature type="compositionally biased region" description="Basic and acidic residues" evidence="1">
    <location>
        <begin position="26"/>
        <end position="35"/>
    </location>
</feature>
<dbReference type="OrthoDB" id="5769175at2"/>
<sequence length="210" mass="20975">MSVNTPPADRRLAAQAVTPPTAQRKTAAEPRETTADRMSLGFDDLVDAVNPLQQLPVVSSVYREATGETISIPARLAGGFLFGGLPGLIGSAAMVAFEEVTGDSVLGHIGSLLEDDGGGAPAAADGKAVGSLPWMNAGAGDADGSGADPALPSPQALAEALRRKSPATETAAAALAVPAADRPAPQLLAKLYSLEATANAGAPGTLRKTG</sequence>
<protein>
    <submittedName>
        <fullName evidence="2">Uncharacterized protein</fullName>
    </submittedName>
</protein>
<keyword evidence="3" id="KW-1185">Reference proteome</keyword>
<dbReference type="KEGG" id="azm:DM194_25995"/>
<name>A0A2U9SGC0_9PROT</name>